<dbReference type="Proteomes" id="UP000000925">
    <property type="component" value="Chromosome"/>
</dbReference>
<evidence type="ECO:0000313" key="4">
    <source>
        <dbReference type="Proteomes" id="UP000000925"/>
    </source>
</evidence>
<keyword evidence="3" id="KW-0436">Ligase</keyword>
<dbReference type="eggNOG" id="COG0189">
    <property type="taxonomic scope" value="Bacteria"/>
</dbReference>
<dbReference type="OrthoDB" id="336227at2"/>
<dbReference type="SUPFAM" id="SSF56059">
    <property type="entry name" value="Glutathione synthetase ATP-binding domain-like"/>
    <property type="match status" value="1"/>
</dbReference>
<dbReference type="HOGENOM" id="CLU_865360_0_0_0"/>
<dbReference type="Pfam" id="PF14397">
    <property type="entry name" value="ATPgrasp_ST"/>
    <property type="match status" value="1"/>
</dbReference>
<dbReference type="GO" id="GO:0009432">
    <property type="term" value="P:SOS response"/>
    <property type="evidence" value="ECO:0007669"/>
    <property type="project" value="TreeGrafter"/>
</dbReference>
<dbReference type="KEGG" id="caa:Caka_2659"/>
<evidence type="ECO:0000259" key="2">
    <source>
        <dbReference type="PROSITE" id="PS50975"/>
    </source>
</evidence>
<sequence>MIGSLQWCRPSELRARGIVGMNQRNSAYIARYNDRKLYPRVDDKYITKELALEFGIKVPELIGLVRHQHEVKGLANLLAGQERFVIKPSMGSAGKGILVVVGREGDRFLKPSGEALSLQDIRRHVNNTLSGLYSLGGRNDKAMIEEAIEFSDVFDGFSYQGVPDIRVIVFQGYPIMAMMRLSTKSSDGKANLHQGAVGVGIDIVSGKARSAVQWGKPVLQHPDTGRKLAELKVPHWDEIVELSACCYEMTELGYLGADVVLDKHKGPQILELNARPGLAIQVANNIGLLPRLQLIENISRKDRLLRTPQERVAFSRKHFAET</sequence>
<keyword evidence="1" id="KW-0067">ATP-binding</keyword>
<dbReference type="GO" id="GO:0005524">
    <property type="term" value="F:ATP binding"/>
    <property type="evidence" value="ECO:0007669"/>
    <property type="project" value="UniProtKB-UniRule"/>
</dbReference>
<dbReference type="GO" id="GO:0005737">
    <property type="term" value="C:cytoplasm"/>
    <property type="evidence" value="ECO:0007669"/>
    <property type="project" value="TreeGrafter"/>
</dbReference>
<dbReference type="InterPro" id="IPR011758">
    <property type="entry name" value="RimK-rel_E_lig"/>
</dbReference>
<dbReference type="InterPro" id="IPR011761">
    <property type="entry name" value="ATP-grasp"/>
</dbReference>
<dbReference type="RefSeq" id="WP_013044396.1">
    <property type="nucleotide sequence ID" value="NC_014008.1"/>
</dbReference>
<dbReference type="STRING" id="583355.Caka_2659"/>
<dbReference type="InterPro" id="IPR039523">
    <property type="entry name" value="RimK-rel_E_lig_ATP-grasp"/>
</dbReference>
<dbReference type="PANTHER" id="PTHR21621">
    <property type="entry name" value="RIBOSOMAL PROTEIN S6 MODIFICATION PROTEIN"/>
    <property type="match status" value="1"/>
</dbReference>
<organism evidence="3 4">
    <name type="scientific">Coraliomargarita akajimensis (strain DSM 45221 / IAM 15411 / JCM 23193 / KCTC 12865 / 04OKA010-24)</name>
    <dbReference type="NCBI Taxonomy" id="583355"/>
    <lineage>
        <taxon>Bacteria</taxon>
        <taxon>Pseudomonadati</taxon>
        <taxon>Verrucomicrobiota</taxon>
        <taxon>Opitutia</taxon>
        <taxon>Puniceicoccales</taxon>
        <taxon>Coraliomargaritaceae</taxon>
        <taxon>Coraliomargarita</taxon>
    </lineage>
</organism>
<feature type="domain" description="ATP-grasp" evidence="2">
    <location>
        <begin position="48"/>
        <end position="309"/>
    </location>
</feature>
<dbReference type="PROSITE" id="PS50975">
    <property type="entry name" value="ATP_GRASP"/>
    <property type="match status" value="1"/>
</dbReference>
<evidence type="ECO:0000313" key="3">
    <source>
        <dbReference type="EMBL" id="ADE55674.1"/>
    </source>
</evidence>
<protein>
    <submittedName>
        <fullName evidence="3">Alpha-L-glutamate ligase-like protein</fullName>
    </submittedName>
</protein>
<accession>D5EPU1</accession>
<reference evidence="3 4" key="1">
    <citation type="journal article" date="2010" name="Stand. Genomic Sci.">
        <title>Complete genome sequence of Coraliomargarita akajimensis type strain (04OKA010-24).</title>
        <authorList>
            <person name="Mavromatis K."/>
            <person name="Abt B."/>
            <person name="Brambilla E."/>
            <person name="Lapidus A."/>
            <person name="Copeland A."/>
            <person name="Deshpande S."/>
            <person name="Nolan M."/>
            <person name="Lucas S."/>
            <person name="Tice H."/>
            <person name="Cheng J.F."/>
            <person name="Han C."/>
            <person name="Detter J.C."/>
            <person name="Woyke T."/>
            <person name="Goodwin L."/>
            <person name="Pitluck S."/>
            <person name="Held B."/>
            <person name="Brettin T."/>
            <person name="Tapia R."/>
            <person name="Ivanova N."/>
            <person name="Mikhailova N."/>
            <person name="Pati A."/>
            <person name="Liolios K."/>
            <person name="Chen A."/>
            <person name="Palaniappan K."/>
            <person name="Land M."/>
            <person name="Hauser L."/>
            <person name="Chang Y.J."/>
            <person name="Jeffries C.D."/>
            <person name="Rohde M."/>
            <person name="Goker M."/>
            <person name="Bristow J."/>
            <person name="Eisen J.A."/>
            <person name="Markowitz V."/>
            <person name="Hugenholtz P."/>
            <person name="Klenk H.P."/>
            <person name="Kyrpides N.C."/>
        </authorList>
    </citation>
    <scope>NUCLEOTIDE SEQUENCE [LARGE SCALE GENOMIC DNA]</scope>
    <source>
        <strain evidence="4">DSM 45221 / IAM 15411 / JCM 23193 / KCTC 12865</strain>
    </source>
</reference>
<keyword evidence="4" id="KW-1185">Reference proteome</keyword>
<dbReference type="NCBIfam" id="TIGR02291">
    <property type="entry name" value="rimK_rel_E_lig"/>
    <property type="match status" value="1"/>
</dbReference>
<dbReference type="Gene3D" id="3.30.470.20">
    <property type="entry name" value="ATP-grasp fold, B domain"/>
    <property type="match status" value="1"/>
</dbReference>
<dbReference type="EMBL" id="CP001998">
    <property type="protein sequence ID" value="ADE55674.1"/>
    <property type="molecule type" value="Genomic_DNA"/>
</dbReference>
<evidence type="ECO:0000256" key="1">
    <source>
        <dbReference type="PROSITE-ProRule" id="PRU00409"/>
    </source>
</evidence>
<dbReference type="PANTHER" id="PTHR21621:SF0">
    <property type="entry name" value="BETA-CITRYLGLUTAMATE SYNTHASE B-RELATED"/>
    <property type="match status" value="1"/>
</dbReference>
<dbReference type="GO" id="GO:0018169">
    <property type="term" value="F:ribosomal S6-glutamic acid ligase activity"/>
    <property type="evidence" value="ECO:0007669"/>
    <property type="project" value="TreeGrafter"/>
</dbReference>
<keyword evidence="1" id="KW-0547">Nucleotide-binding</keyword>
<gene>
    <name evidence="3" type="ordered locus">Caka_2659</name>
</gene>
<proteinExistence type="predicted"/>
<dbReference type="GO" id="GO:0046872">
    <property type="term" value="F:metal ion binding"/>
    <property type="evidence" value="ECO:0007669"/>
    <property type="project" value="InterPro"/>
</dbReference>
<dbReference type="AlphaFoldDB" id="D5EPU1"/>
<name>D5EPU1_CORAD</name>